<keyword evidence="4" id="KW-0560">Oxidoreductase</keyword>
<dbReference type="SUPFAM" id="SSF54373">
    <property type="entry name" value="FAD-linked reductases, C-terminal domain"/>
    <property type="match status" value="1"/>
</dbReference>
<dbReference type="InterPro" id="IPR036188">
    <property type="entry name" value="FAD/NAD-bd_sf"/>
</dbReference>
<reference evidence="6" key="1">
    <citation type="submission" date="2022-11" db="EMBL/GenBank/DDBJ databases">
        <authorList>
            <person name="Somphong A."/>
            <person name="Phongsopitanun W."/>
        </authorList>
    </citation>
    <scope>NUCLEOTIDE SEQUENCE</scope>
    <source>
        <strain evidence="6">Pm04-4</strain>
    </source>
</reference>
<dbReference type="Gene3D" id="3.50.50.60">
    <property type="entry name" value="FAD/NAD(P)-binding domain"/>
    <property type="match status" value="1"/>
</dbReference>
<feature type="domain" description="FAD dependent oxidoreductase" evidence="5">
    <location>
        <begin position="4"/>
        <end position="341"/>
    </location>
</feature>
<evidence type="ECO:0000256" key="3">
    <source>
        <dbReference type="ARBA" id="ARBA00022827"/>
    </source>
</evidence>
<organism evidence="6 7">
    <name type="scientific">Paractinoplanes pyxinae</name>
    <dbReference type="NCBI Taxonomy" id="2997416"/>
    <lineage>
        <taxon>Bacteria</taxon>
        <taxon>Bacillati</taxon>
        <taxon>Actinomycetota</taxon>
        <taxon>Actinomycetes</taxon>
        <taxon>Micromonosporales</taxon>
        <taxon>Micromonosporaceae</taxon>
        <taxon>Paractinoplanes</taxon>
    </lineage>
</organism>
<name>A0ABT4AZU1_9ACTN</name>
<proteinExistence type="predicted"/>
<dbReference type="InterPro" id="IPR045170">
    <property type="entry name" value="MTOX"/>
</dbReference>
<keyword evidence="3" id="KW-0274">FAD</keyword>
<protein>
    <submittedName>
        <fullName evidence="6">FAD-dependent oxidoreductase</fullName>
    </submittedName>
</protein>
<dbReference type="PANTHER" id="PTHR10961">
    <property type="entry name" value="PEROXISOMAL SARCOSINE OXIDASE"/>
    <property type="match status" value="1"/>
</dbReference>
<comment type="cofactor">
    <cofactor evidence="1">
        <name>FAD</name>
        <dbReference type="ChEBI" id="CHEBI:57692"/>
    </cofactor>
</comment>
<keyword evidence="2" id="KW-0285">Flavoprotein</keyword>
<evidence type="ECO:0000313" key="6">
    <source>
        <dbReference type="EMBL" id="MCY1139745.1"/>
    </source>
</evidence>
<evidence type="ECO:0000256" key="1">
    <source>
        <dbReference type="ARBA" id="ARBA00001974"/>
    </source>
</evidence>
<evidence type="ECO:0000256" key="4">
    <source>
        <dbReference type="ARBA" id="ARBA00023002"/>
    </source>
</evidence>
<evidence type="ECO:0000256" key="2">
    <source>
        <dbReference type="ARBA" id="ARBA00022630"/>
    </source>
</evidence>
<sequence length="358" mass="38304">MTPDVVVVGGGAMGSAAAWSLARRGADVVLLERFTPGHTNGASHGASRIFRLAYAQPDYIRLARRALDLWRKLESETGRPLLDLTGGVDHGLLAPIEDIAGALDAEGVPGRWLRAEEASERWPGLRFAGPVYFHPTSGRVHADNAVAALQSAAAARGAVVRHETPVLSVTVRAENDVEVVTPAETLRARRVVVAAGAWTPSLLPGLLRVRVTQEQPAHFAPLDPALQWPSFIHHRPDLGVYGLATPGEGIKAGFHGTGPEVDPDHRNFAEEPVHAAQLRDYARHWLPGVDADATTPISCTYTTTPTSDFVIDRTGPLVVLAGFSGHGFKFTPAIGELAADLIAGARPLPRFRIHKTGR</sequence>
<comment type="caution">
    <text evidence="6">The sequence shown here is derived from an EMBL/GenBank/DDBJ whole genome shotgun (WGS) entry which is preliminary data.</text>
</comment>
<dbReference type="PANTHER" id="PTHR10961:SF7">
    <property type="entry name" value="FAD DEPENDENT OXIDOREDUCTASE DOMAIN-CONTAINING PROTEIN"/>
    <property type="match status" value="1"/>
</dbReference>
<dbReference type="SUPFAM" id="SSF51905">
    <property type="entry name" value="FAD/NAD(P)-binding domain"/>
    <property type="match status" value="1"/>
</dbReference>
<dbReference type="Pfam" id="PF01266">
    <property type="entry name" value="DAO"/>
    <property type="match status" value="1"/>
</dbReference>
<gene>
    <name evidence="6" type="ORF">OWR29_17225</name>
</gene>
<evidence type="ECO:0000313" key="7">
    <source>
        <dbReference type="Proteomes" id="UP001151002"/>
    </source>
</evidence>
<dbReference type="Gene3D" id="3.30.9.10">
    <property type="entry name" value="D-Amino Acid Oxidase, subunit A, domain 2"/>
    <property type="match status" value="1"/>
</dbReference>
<dbReference type="Proteomes" id="UP001151002">
    <property type="component" value="Unassembled WGS sequence"/>
</dbReference>
<evidence type="ECO:0000259" key="5">
    <source>
        <dbReference type="Pfam" id="PF01266"/>
    </source>
</evidence>
<accession>A0ABT4AZU1</accession>
<keyword evidence="7" id="KW-1185">Reference proteome</keyword>
<dbReference type="RefSeq" id="WP_267563899.1">
    <property type="nucleotide sequence ID" value="NZ_JAPNTZ010000006.1"/>
</dbReference>
<dbReference type="InterPro" id="IPR006076">
    <property type="entry name" value="FAD-dep_OxRdtase"/>
</dbReference>
<dbReference type="EMBL" id="JAPNTZ010000006">
    <property type="protein sequence ID" value="MCY1139745.1"/>
    <property type="molecule type" value="Genomic_DNA"/>
</dbReference>